<dbReference type="InterPro" id="IPR051487">
    <property type="entry name" value="Ser/Thr_Proteases_Immune/Dev"/>
</dbReference>
<dbReference type="InterPro" id="IPR033116">
    <property type="entry name" value="TRYPSIN_SER"/>
</dbReference>
<comment type="caution">
    <text evidence="11">The sequence shown here is derived from an EMBL/GenBank/DDBJ whole genome shotgun (WGS) entry which is preliminary data.</text>
</comment>
<protein>
    <recommendedName>
        <fullName evidence="10">Peptidase S1 domain-containing protein</fullName>
    </recommendedName>
</protein>
<keyword evidence="2" id="KW-0964">Secreted</keyword>
<dbReference type="GO" id="GO:0045087">
    <property type="term" value="P:innate immune response"/>
    <property type="evidence" value="ECO:0007669"/>
    <property type="project" value="UniProtKB-KW"/>
</dbReference>
<dbReference type="CDD" id="cd00190">
    <property type="entry name" value="Tryp_SPc"/>
    <property type="match status" value="1"/>
</dbReference>
<dbReference type="InterPro" id="IPR001254">
    <property type="entry name" value="Trypsin_dom"/>
</dbReference>
<feature type="domain" description="Peptidase S1" evidence="10">
    <location>
        <begin position="1"/>
        <end position="245"/>
    </location>
</feature>
<evidence type="ECO:0000256" key="4">
    <source>
        <dbReference type="ARBA" id="ARBA00022729"/>
    </source>
</evidence>
<dbReference type="Pfam" id="PF00089">
    <property type="entry name" value="Trypsin"/>
    <property type="match status" value="1"/>
</dbReference>
<evidence type="ECO:0000313" key="12">
    <source>
        <dbReference type="Proteomes" id="UP001107558"/>
    </source>
</evidence>
<comment type="subcellular location">
    <subcellularLocation>
        <location evidence="1">Secreted</location>
    </subcellularLocation>
</comment>
<keyword evidence="12" id="KW-1185">Reference proteome</keyword>
<evidence type="ECO:0000256" key="2">
    <source>
        <dbReference type="ARBA" id="ARBA00022525"/>
    </source>
</evidence>
<keyword evidence="9" id="KW-0378">Hydrolase</keyword>
<accession>A0A9J6BKD0</accession>
<evidence type="ECO:0000256" key="1">
    <source>
        <dbReference type="ARBA" id="ARBA00004613"/>
    </source>
</evidence>
<evidence type="ECO:0000256" key="6">
    <source>
        <dbReference type="ARBA" id="ARBA00023157"/>
    </source>
</evidence>
<dbReference type="PROSITE" id="PS00135">
    <property type="entry name" value="TRYPSIN_SER"/>
    <property type="match status" value="1"/>
</dbReference>
<dbReference type="GO" id="GO:0005576">
    <property type="term" value="C:extracellular region"/>
    <property type="evidence" value="ECO:0007669"/>
    <property type="project" value="UniProtKB-SubCell"/>
</dbReference>
<name>A0A9J6BKD0_POLVA</name>
<dbReference type="AlphaFoldDB" id="A0A9J6BKD0"/>
<reference evidence="11" key="1">
    <citation type="submission" date="2021-03" db="EMBL/GenBank/DDBJ databases">
        <title>Chromosome level genome of the anhydrobiotic midge Polypedilum vanderplanki.</title>
        <authorList>
            <person name="Yoshida Y."/>
            <person name="Kikawada T."/>
            <person name="Gusev O."/>
        </authorList>
    </citation>
    <scope>NUCLEOTIDE SEQUENCE</scope>
    <source>
        <strain evidence="11">NIAS01</strain>
        <tissue evidence="11">Whole body or cell culture</tissue>
    </source>
</reference>
<keyword evidence="9" id="KW-0720">Serine protease</keyword>
<keyword evidence="6" id="KW-1015">Disulfide bond</keyword>
<evidence type="ECO:0000256" key="7">
    <source>
        <dbReference type="ARBA" id="ARBA00023180"/>
    </source>
</evidence>
<keyword evidence="5" id="KW-0391">Immunity</keyword>
<dbReference type="EMBL" id="JADBJN010000003">
    <property type="protein sequence ID" value="KAG5669838.1"/>
    <property type="molecule type" value="Genomic_DNA"/>
</dbReference>
<evidence type="ECO:0000256" key="8">
    <source>
        <dbReference type="ARBA" id="ARBA00024195"/>
    </source>
</evidence>
<dbReference type="Proteomes" id="UP001107558">
    <property type="component" value="Chromosome 3"/>
</dbReference>
<gene>
    <name evidence="11" type="ORF">PVAND_000129</name>
</gene>
<dbReference type="InterPro" id="IPR018114">
    <property type="entry name" value="TRYPSIN_HIS"/>
</dbReference>
<dbReference type="PRINTS" id="PR00722">
    <property type="entry name" value="CHYMOTRYPSIN"/>
</dbReference>
<comment type="similarity">
    <text evidence="8">Belongs to the peptidase S1 family. CLIP subfamily.</text>
</comment>
<keyword evidence="4" id="KW-0732">Signal</keyword>
<evidence type="ECO:0000256" key="5">
    <source>
        <dbReference type="ARBA" id="ARBA00022859"/>
    </source>
</evidence>
<dbReference type="InterPro" id="IPR009003">
    <property type="entry name" value="Peptidase_S1_PA"/>
</dbReference>
<dbReference type="SMART" id="SM00020">
    <property type="entry name" value="Tryp_SPc"/>
    <property type="match status" value="1"/>
</dbReference>
<dbReference type="Gene3D" id="2.40.10.10">
    <property type="entry name" value="Trypsin-like serine proteases"/>
    <property type="match status" value="2"/>
</dbReference>
<dbReference type="InterPro" id="IPR001314">
    <property type="entry name" value="Peptidase_S1A"/>
</dbReference>
<dbReference type="PROSITE" id="PS00134">
    <property type="entry name" value="TRYPSIN_HIS"/>
    <property type="match status" value="1"/>
</dbReference>
<evidence type="ECO:0000313" key="11">
    <source>
        <dbReference type="EMBL" id="KAG5669838.1"/>
    </source>
</evidence>
<dbReference type="PROSITE" id="PS50240">
    <property type="entry name" value="TRYPSIN_DOM"/>
    <property type="match status" value="1"/>
</dbReference>
<proteinExistence type="inferred from homology"/>
<dbReference type="GO" id="GO:0006508">
    <property type="term" value="P:proteolysis"/>
    <property type="evidence" value="ECO:0007669"/>
    <property type="project" value="UniProtKB-KW"/>
</dbReference>
<organism evidence="11 12">
    <name type="scientific">Polypedilum vanderplanki</name>
    <name type="common">Sleeping chironomid midge</name>
    <dbReference type="NCBI Taxonomy" id="319348"/>
    <lineage>
        <taxon>Eukaryota</taxon>
        <taxon>Metazoa</taxon>
        <taxon>Ecdysozoa</taxon>
        <taxon>Arthropoda</taxon>
        <taxon>Hexapoda</taxon>
        <taxon>Insecta</taxon>
        <taxon>Pterygota</taxon>
        <taxon>Neoptera</taxon>
        <taxon>Endopterygota</taxon>
        <taxon>Diptera</taxon>
        <taxon>Nematocera</taxon>
        <taxon>Chironomoidea</taxon>
        <taxon>Chironomidae</taxon>
        <taxon>Chironominae</taxon>
        <taxon>Polypedilum</taxon>
        <taxon>Polypedilum</taxon>
    </lineage>
</organism>
<evidence type="ECO:0000259" key="10">
    <source>
        <dbReference type="PROSITE" id="PS50240"/>
    </source>
</evidence>
<dbReference type="SUPFAM" id="SSF50494">
    <property type="entry name" value="Trypsin-like serine proteases"/>
    <property type="match status" value="1"/>
</dbReference>
<dbReference type="PANTHER" id="PTHR24256">
    <property type="entry name" value="TRYPTASE-RELATED"/>
    <property type="match status" value="1"/>
</dbReference>
<dbReference type="FunFam" id="2.40.10.10:FF:000028">
    <property type="entry name" value="Serine protease easter"/>
    <property type="match status" value="1"/>
</dbReference>
<evidence type="ECO:0000256" key="9">
    <source>
        <dbReference type="RuleBase" id="RU363034"/>
    </source>
</evidence>
<keyword evidence="3" id="KW-0399">Innate immunity</keyword>
<evidence type="ECO:0000256" key="3">
    <source>
        <dbReference type="ARBA" id="ARBA00022588"/>
    </source>
</evidence>
<dbReference type="InterPro" id="IPR043504">
    <property type="entry name" value="Peptidase_S1_PA_chymotrypsin"/>
</dbReference>
<dbReference type="GO" id="GO:0004252">
    <property type="term" value="F:serine-type endopeptidase activity"/>
    <property type="evidence" value="ECO:0007669"/>
    <property type="project" value="InterPro"/>
</dbReference>
<sequence length="258" mass="28631">MTLNACGGALIHSRYVITAGHCVKGETLEKSVTLKYARLGEFDLTTEKDCIQEPDGGQLDCAPPPVDYVISEIIPHPNYDPKNPSKHHDLALLRLEKSVTYNDFVSPICLPYKEYNKGFVPNYIHTVVGWGKTDHFKAQYGAKLVQSPIKLKVDLPYVDKANCTKKYGEGNIKLSPSQICAGGMKAKDSCSGDSGSPLQFYDTKKEQWILTGIVSFGQKRCGTEGYPAVYVNVTNYLPWIEHTISSRGDDDEDIIKFS</sequence>
<dbReference type="OrthoDB" id="9981647at2759"/>
<keyword evidence="9" id="KW-0645">Protease</keyword>
<keyword evidence="7" id="KW-0325">Glycoprotein</keyword>